<proteinExistence type="inferred from homology"/>
<dbReference type="GO" id="GO:0005737">
    <property type="term" value="C:cytoplasm"/>
    <property type="evidence" value="ECO:0007669"/>
    <property type="project" value="TreeGrafter"/>
</dbReference>
<dbReference type="PANTHER" id="PTHR43900">
    <property type="entry name" value="GLUTATHIONE S-TRANSFERASE RHO"/>
    <property type="match status" value="1"/>
</dbReference>
<protein>
    <recommendedName>
        <fullName evidence="2">glutathione transferase</fullName>
        <ecNumber evidence="2">2.5.1.18</ecNumber>
    </recommendedName>
</protein>
<evidence type="ECO:0000256" key="4">
    <source>
        <dbReference type="ARBA" id="ARBA00047960"/>
    </source>
</evidence>
<dbReference type="Pfam" id="PF00043">
    <property type="entry name" value="GST_C"/>
    <property type="match status" value="1"/>
</dbReference>
<evidence type="ECO:0000256" key="3">
    <source>
        <dbReference type="ARBA" id="ARBA00022679"/>
    </source>
</evidence>
<dbReference type="Pfam" id="PF02798">
    <property type="entry name" value="GST_N"/>
    <property type="match status" value="1"/>
</dbReference>
<dbReference type="EC" id="2.5.1.18" evidence="2"/>
<evidence type="ECO:0000256" key="1">
    <source>
        <dbReference type="ARBA" id="ARBA00010128"/>
    </source>
</evidence>
<dbReference type="FunFam" id="3.40.30.10:FF:000016">
    <property type="entry name" value="Glutathione S-transferase F2"/>
    <property type="match status" value="1"/>
</dbReference>
<sequence>MTQMKTVKIYGVPMAVCPQRVMLCLVEKAVPFEIIYVDLDKMEQKEPKYMAKQPFGQVPYIEDGDFGLYESRAIIRYYAAKYTDQGPDLLGGTLEERARVDQWLDIEAMNYNPVVFPIVLNLFIIPKMGGVGNRAEAESFVEKLGKVLDVLNEQLAKTKYLAGDKYTLADITFIPATQYLVEFCGMAHLIDERKHVKVWWDDITGRPAWKTVLSIAEVKGLSYLPSA</sequence>
<dbReference type="GO" id="GO:0004364">
    <property type="term" value="F:glutathione transferase activity"/>
    <property type="evidence" value="ECO:0007669"/>
    <property type="project" value="UniProtKB-EC"/>
</dbReference>
<reference evidence="7" key="1">
    <citation type="submission" date="2019-01" db="EMBL/GenBank/DDBJ databases">
        <title>LhGST is anthocyanin-related glutathione S-transferase gene in Asiatic hybrid lilies (Lilium spp.).</title>
        <authorList>
            <person name="Cao Y."/>
            <person name="Xu L."/>
            <person name="Xu H."/>
            <person name="Yang P."/>
            <person name="He G."/>
            <person name="Tang Y."/>
            <person name="Ming J."/>
        </authorList>
    </citation>
    <scope>NUCLEOTIDE SEQUENCE</scope>
</reference>
<dbReference type="SFLD" id="SFLDG00358">
    <property type="entry name" value="Main_(cytGST)"/>
    <property type="match status" value="1"/>
</dbReference>
<name>A0A5B9G8S8_9LILI</name>
<dbReference type="FunFam" id="1.20.1050.10:FF:000004">
    <property type="entry name" value="Glutathione S-transferase F2"/>
    <property type="match status" value="1"/>
</dbReference>
<dbReference type="EMBL" id="MK426728">
    <property type="protein sequence ID" value="QEE82349.1"/>
    <property type="molecule type" value="Genomic_DNA"/>
</dbReference>
<dbReference type="PANTHER" id="PTHR43900:SF54">
    <property type="entry name" value="GLUTATHIONE S-TRANSFERASE F12"/>
    <property type="match status" value="1"/>
</dbReference>
<accession>A0A5B9G8S8</accession>
<evidence type="ECO:0000313" key="7">
    <source>
        <dbReference type="EMBL" id="QEE82349.1"/>
    </source>
</evidence>
<dbReference type="InterPro" id="IPR010987">
    <property type="entry name" value="Glutathione-S-Trfase_C-like"/>
</dbReference>
<evidence type="ECO:0000256" key="2">
    <source>
        <dbReference type="ARBA" id="ARBA00012452"/>
    </source>
</evidence>
<dbReference type="InterPro" id="IPR004046">
    <property type="entry name" value="GST_C"/>
</dbReference>
<feature type="domain" description="GST N-terminal" evidence="5">
    <location>
        <begin position="5"/>
        <end position="86"/>
    </location>
</feature>
<dbReference type="InterPro" id="IPR036282">
    <property type="entry name" value="Glutathione-S-Trfase_C_sf"/>
</dbReference>
<dbReference type="PROSITE" id="PS50404">
    <property type="entry name" value="GST_NTER"/>
    <property type="match status" value="1"/>
</dbReference>
<keyword evidence="3 7" id="KW-0808">Transferase</keyword>
<feature type="domain" description="GST C-terminal" evidence="6">
    <location>
        <begin position="93"/>
        <end position="226"/>
    </location>
</feature>
<dbReference type="SFLD" id="SFLDS00019">
    <property type="entry name" value="Glutathione_Transferase_(cytos"/>
    <property type="match status" value="1"/>
</dbReference>
<dbReference type="Gene3D" id="3.40.30.10">
    <property type="entry name" value="Glutaredoxin"/>
    <property type="match status" value="1"/>
</dbReference>
<organism evidence="7">
    <name type="scientific">Lilium hybrid cultivar</name>
    <dbReference type="NCBI Taxonomy" id="156531"/>
    <lineage>
        <taxon>Eukaryota</taxon>
        <taxon>Viridiplantae</taxon>
        <taxon>Streptophyta</taxon>
        <taxon>Embryophyta</taxon>
        <taxon>Tracheophyta</taxon>
        <taxon>Spermatophyta</taxon>
        <taxon>Magnoliopsida</taxon>
        <taxon>Liliopsida</taxon>
        <taxon>Liliales</taxon>
        <taxon>Liliaceae</taxon>
        <taxon>Lilium</taxon>
    </lineage>
</organism>
<evidence type="ECO:0000259" key="5">
    <source>
        <dbReference type="PROSITE" id="PS50404"/>
    </source>
</evidence>
<dbReference type="GO" id="GO:0043295">
    <property type="term" value="F:glutathione binding"/>
    <property type="evidence" value="ECO:0007669"/>
    <property type="project" value="TreeGrafter"/>
</dbReference>
<comment type="catalytic activity">
    <reaction evidence="4">
        <text>RX + glutathione = an S-substituted glutathione + a halide anion + H(+)</text>
        <dbReference type="Rhea" id="RHEA:16437"/>
        <dbReference type="ChEBI" id="CHEBI:15378"/>
        <dbReference type="ChEBI" id="CHEBI:16042"/>
        <dbReference type="ChEBI" id="CHEBI:17792"/>
        <dbReference type="ChEBI" id="CHEBI:57925"/>
        <dbReference type="ChEBI" id="CHEBI:90779"/>
        <dbReference type="EC" id="2.5.1.18"/>
    </reaction>
</comment>
<dbReference type="SUPFAM" id="SSF52833">
    <property type="entry name" value="Thioredoxin-like"/>
    <property type="match status" value="1"/>
</dbReference>
<dbReference type="AlphaFoldDB" id="A0A5B9G8S8"/>
<dbReference type="InterPro" id="IPR036249">
    <property type="entry name" value="Thioredoxin-like_sf"/>
</dbReference>
<dbReference type="SUPFAM" id="SSF47616">
    <property type="entry name" value="GST C-terminal domain-like"/>
    <property type="match status" value="1"/>
</dbReference>
<dbReference type="PROSITE" id="PS50405">
    <property type="entry name" value="GST_CTER"/>
    <property type="match status" value="1"/>
</dbReference>
<dbReference type="InterPro" id="IPR040079">
    <property type="entry name" value="Glutathione_S-Trfase"/>
</dbReference>
<dbReference type="CDD" id="cd03053">
    <property type="entry name" value="GST_N_Phi"/>
    <property type="match status" value="1"/>
</dbReference>
<dbReference type="Gene3D" id="1.20.1050.10">
    <property type="match status" value="1"/>
</dbReference>
<dbReference type="InterPro" id="IPR004045">
    <property type="entry name" value="Glutathione_S-Trfase_N"/>
</dbReference>
<dbReference type="GO" id="GO:0006749">
    <property type="term" value="P:glutathione metabolic process"/>
    <property type="evidence" value="ECO:0007669"/>
    <property type="project" value="TreeGrafter"/>
</dbReference>
<comment type="similarity">
    <text evidence="1">Belongs to the GST superfamily. Phi family.</text>
</comment>
<dbReference type="GO" id="GO:0009635">
    <property type="term" value="P:response to herbicide"/>
    <property type="evidence" value="ECO:0007669"/>
    <property type="project" value="UniProtKB-ARBA"/>
</dbReference>
<evidence type="ECO:0000259" key="6">
    <source>
        <dbReference type="PROSITE" id="PS50405"/>
    </source>
</evidence>